<sequence>MGGGKFLKWQNQMESGVIRVEHIVSAKPLREAGAAREEQQAALHAAVTIGKRPESPSHDCRCILSCHSFWLCFHFCGSREPGAGFFLGSSFATRSVEPAFLADIAKPG</sequence>
<evidence type="ECO:0000313" key="2">
    <source>
        <dbReference type="Proteomes" id="UP000322234"/>
    </source>
</evidence>
<comment type="caution">
    <text evidence="1">The sequence shown here is derived from an EMBL/GenBank/DDBJ whole genome shotgun (WGS) entry which is preliminary data.</text>
</comment>
<evidence type="ECO:0000313" key="1">
    <source>
        <dbReference type="EMBL" id="MXQ82411.1"/>
    </source>
</evidence>
<protein>
    <submittedName>
        <fullName evidence="1">Uncharacterized protein</fullName>
    </submittedName>
</protein>
<name>A0A6B0R0G3_9CETA</name>
<dbReference type="EMBL" id="VBQZ03000012">
    <property type="protein sequence ID" value="MXQ82411.1"/>
    <property type="molecule type" value="Genomic_DNA"/>
</dbReference>
<reference evidence="1" key="1">
    <citation type="submission" date="2019-10" db="EMBL/GenBank/DDBJ databases">
        <title>The sequence and de novo assembly of the wild yak genome.</title>
        <authorList>
            <person name="Liu Y."/>
        </authorList>
    </citation>
    <scope>NUCLEOTIDE SEQUENCE [LARGE SCALE GENOMIC DNA]</scope>
    <source>
        <strain evidence="1">WY2019</strain>
    </source>
</reference>
<gene>
    <name evidence="1" type="ORF">E5288_WYG010958</name>
</gene>
<organism evidence="1 2">
    <name type="scientific">Bos mutus</name>
    <name type="common">wild yak</name>
    <dbReference type="NCBI Taxonomy" id="72004"/>
    <lineage>
        <taxon>Eukaryota</taxon>
        <taxon>Metazoa</taxon>
        <taxon>Chordata</taxon>
        <taxon>Craniata</taxon>
        <taxon>Vertebrata</taxon>
        <taxon>Euteleostomi</taxon>
        <taxon>Mammalia</taxon>
        <taxon>Eutheria</taxon>
        <taxon>Laurasiatheria</taxon>
        <taxon>Artiodactyla</taxon>
        <taxon>Ruminantia</taxon>
        <taxon>Pecora</taxon>
        <taxon>Bovidae</taxon>
        <taxon>Bovinae</taxon>
        <taxon>Bos</taxon>
    </lineage>
</organism>
<proteinExistence type="predicted"/>
<accession>A0A6B0R0G3</accession>
<dbReference type="AlphaFoldDB" id="A0A6B0R0G3"/>
<keyword evidence="2" id="KW-1185">Reference proteome</keyword>
<dbReference type="Proteomes" id="UP000322234">
    <property type="component" value="Unassembled WGS sequence"/>
</dbReference>